<sequence length="377" mass="41343">MKPPPPIPLLNMLSVPIQNALAIAASTALPLALSTDEVAMVCSSQPKPTAPPSMLTIRELKDRRDPRWNTGRRGKPFLAQGTHGAVASENVICSDVGVGILKAKGNAVDAAIASAFCIGTLNIIKLAKRSIVGPQLAKKLKLVGGYFMLEYPEWSDIFVNPDTGILKAEGEEIRRPAYAKTLERIAKHGPKAFYEGDAAKTMVEKVQSTGGILTEADLAAYKVVVRHPLTGRWGDRIVHTTPNPTCGPTLLSLLNIASLYPDWISSGPENEDTVHRFVEASKFAFGQRTRLGDPAFLNCTAVHDVDRIPTTAEAARIKTLITNSVSRLDQLWSRKRRDRAPICGSEQICFWAEDQIRRPRFPQQYRAARRRSDSDDG</sequence>
<evidence type="ECO:0000313" key="1">
    <source>
        <dbReference type="EMBL" id="CEH15303.1"/>
    </source>
</evidence>
<dbReference type="GO" id="GO:0016740">
    <property type="term" value="F:transferase activity"/>
    <property type="evidence" value="ECO:0007669"/>
    <property type="project" value="UniProtKB-KW"/>
</dbReference>
<dbReference type="Proteomes" id="UP000054845">
    <property type="component" value="Unassembled WGS sequence"/>
</dbReference>
<dbReference type="PANTHER" id="PTHR11686:SF9">
    <property type="entry name" value="RE13973P"/>
    <property type="match status" value="1"/>
</dbReference>
<dbReference type="InterPro" id="IPR000101">
    <property type="entry name" value="GGT_peptidase"/>
</dbReference>
<name>A0A0P1BGZ9_9BASI</name>
<dbReference type="Pfam" id="PF01019">
    <property type="entry name" value="G_glu_transpept"/>
    <property type="match status" value="1"/>
</dbReference>
<protein>
    <submittedName>
        <fullName evidence="1">Gamma-glutamyltransferase</fullName>
    </submittedName>
</protein>
<keyword evidence="2" id="KW-1185">Reference proteome</keyword>
<reference evidence="1 2" key="1">
    <citation type="submission" date="2014-09" db="EMBL/GenBank/DDBJ databases">
        <authorList>
            <person name="Magalhaes I.L.F."/>
            <person name="Oliveira U."/>
            <person name="Santos F.R."/>
            <person name="Vidigal T.H.D.A."/>
            <person name="Brescovit A.D."/>
            <person name="Santos A.J."/>
        </authorList>
    </citation>
    <scope>NUCLEOTIDE SEQUENCE [LARGE SCALE GENOMIC DNA]</scope>
</reference>
<dbReference type="GO" id="GO:0006751">
    <property type="term" value="P:glutathione catabolic process"/>
    <property type="evidence" value="ECO:0007669"/>
    <property type="project" value="InterPro"/>
</dbReference>
<accession>A0A0P1BGZ9</accession>
<dbReference type="PANTHER" id="PTHR11686">
    <property type="entry name" value="GAMMA GLUTAMYL TRANSPEPTIDASE"/>
    <property type="match status" value="1"/>
</dbReference>
<dbReference type="InterPro" id="IPR043138">
    <property type="entry name" value="GGT_lsub"/>
</dbReference>
<dbReference type="STRING" id="401625.A0A0P1BGZ9"/>
<dbReference type="AlphaFoldDB" id="A0A0P1BGZ9"/>
<evidence type="ECO:0000313" key="2">
    <source>
        <dbReference type="Proteomes" id="UP000054845"/>
    </source>
</evidence>
<organism evidence="1 2">
    <name type="scientific">Ceraceosorus bombacis</name>
    <dbReference type="NCBI Taxonomy" id="401625"/>
    <lineage>
        <taxon>Eukaryota</taxon>
        <taxon>Fungi</taxon>
        <taxon>Dikarya</taxon>
        <taxon>Basidiomycota</taxon>
        <taxon>Ustilaginomycotina</taxon>
        <taxon>Exobasidiomycetes</taxon>
        <taxon>Ceraceosorales</taxon>
        <taxon>Ceraceosoraceae</taxon>
        <taxon>Ceraceosorus</taxon>
    </lineage>
</organism>
<dbReference type="Gene3D" id="1.10.246.130">
    <property type="match status" value="1"/>
</dbReference>
<proteinExistence type="predicted"/>
<dbReference type="OrthoDB" id="1081007at2759"/>
<dbReference type="SUPFAM" id="SSF56235">
    <property type="entry name" value="N-terminal nucleophile aminohydrolases (Ntn hydrolases)"/>
    <property type="match status" value="1"/>
</dbReference>
<dbReference type="InterPro" id="IPR029055">
    <property type="entry name" value="Ntn_hydrolases_N"/>
</dbReference>
<dbReference type="GO" id="GO:0005886">
    <property type="term" value="C:plasma membrane"/>
    <property type="evidence" value="ECO:0007669"/>
    <property type="project" value="TreeGrafter"/>
</dbReference>
<dbReference type="GO" id="GO:0036374">
    <property type="term" value="F:glutathione hydrolase activity"/>
    <property type="evidence" value="ECO:0007669"/>
    <property type="project" value="InterPro"/>
</dbReference>
<dbReference type="EMBL" id="CCYA01000260">
    <property type="protein sequence ID" value="CEH15303.1"/>
    <property type="molecule type" value="Genomic_DNA"/>
</dbReference>
<keyword evidence="1" id="KW-0808">Transferase</keyword>